<dbReference type="SUPFAM" id="SSF109854">
    <property type="entry name" value="DinB/YfiT-like putative metalloenzymes"/>
    <property type="match status" value="1"/>
</dbReference>
<sequence>MPSLYEISVPAFIRGLNQLTHCLKKAETYASENNKDISSILKASLHPDMKALPFQIQTVSNTAKNACVRVAGIEAVPMEDNETTLPQFYERIEKTIKLLEGVDAKAFEGKEEQSLEAVGMKFTGQSYLLTFEIPNFYFHLTAAYAILRKEGVPLGKMDFLGAR</sequence>
<name>A0A9P4TVG2_9PEZI</name>
<evidence type="ECO:0000313" key="2">
    <source>
        <dbReference type="Proteomes" id="UP000800235"/>
    </source>
</evidence>
<proteinExistence type="predicted"/>
<dbReference type="EMBL" id="MU007077">
    <property type="protein sequence ID" value="KAF2423814.1"/>
    <property type="molecule type" value="Genomic_DNA"/>
</dbReference>
<keyword evidence="2" id="KW-1185">Reference proteome</keyword>
<dbReference type="InterPro" id="IPR034660">
    <property type="entry name" value="DinB/YfiT-like"/>
</dbReference>
<reference evidence="1" key="1">
    <citation type="journal article" date="2020" name="Stud. Mycol.">
        <title>101 Dothideomycetes genomes: a test case for predicting lifestyles and emergence of pathogens.</title>
        <authorList>
            <person name="Haridas S."/>
            <person name="Albert R."/>
            <person name="Binder M."/>
            <person name="Bloem J."/>
            <person name="Labutti K."/>
            <person name="Salamov A."/>
            <person name="Andreopoulos B."/>
            <person name="Baker S."/>
            <person name="Barry K."/>
            <person name="Bills G."/>
            <person name="Bluhm B."/>
            <person name="Cannon C."/>
            <person name="Castanera R."/>
            <person name="Culley D."/>
            <person name="Daum C."/>
            <person name="Ezra D."/>
            <person name="Gonzalez J."/>
            <person name="Henrissat B."/>
            <person name="Kuo A."/>
            <person name="Liang C."/>
            <person name="Lipzen A."/>
            <person name="Lutzoni F."/>
            <person name="Magnuson J."/>
            <person name="Mondo S."/>
            <person name="Nolan M."/>
            <person name="Ohm R."/>
            <person name="Pangilinan J."/>
            <person name="Park H.-J."/>
            <person name="Ramirez L."/>
            <person name="Alfaro M."/>
            <person name="Sun H."/>
            <person name="Tritt A."/>
            <person name="Yoshinaga Y."/>
            <person name="Zwiers L.-H."/>
            <person name="Turgeon B."/>
            <person name="Goodwin S."/>
            <person name="Spatafora J."/>
            <person name="Crous P."/>
            <person name="Grigoriev I."/>
        </authorList>
    </citation>
    <scope>NUCLEOTIDE SEQUENCE</scope>
    <source>
        <strain evidence="1">CBS 130266</strain>
    </source>
</reference>
<organism evidence="1 2">
    <name type="scientific">Tothia fuscella</name>
    <dbReference type="NCBI Taxonomy" id="1048955"/>
    <lineage>
        <taxon>Eukaryota</taxon>
        <taxon>Fungi</taxon>
        <taxon>Dikarya</taxon>
        <taxon>Ascomycota</taxon>
        <taxon>Pezizomycotina</taxon>
        <taxon>Dothideomycetes</taxon>
        <taxon>Pleosporomycetidae</taxon>
        <taxon>Venturiales</taxon>
        <taxon>Cylindrosympodiaceae</taxon>
        <taxon>Tothia</taxon>
    </lineage>
</organism>
<gene>
    <name evidence="1" type="ORF">EJ08DRAFT_652571</name>
</gene>
<dbReference type="PANTHER" id="PTHR36922">
    <property type="entry name" value="BLL2446 PROTEIN"/>
    <property type="match status" value="1"/>
</dbReference>
<accession>A0A9P4TVG2</accession>
<protein>
    <recommendedName>
        <fullName evidence="3">DUF1993 domain-containing protein</fullName>
    </recommendedName>
</protein>
<dbReference type="Pfam" id="PF09351">
    <property type="entry name" value="DUF1993"/>
    <property type="match status" value="1"/>
</dbReference>
<dbReference type="Gene3D" id="1.20.120.450">
    <property type="entry name" value="dinb family like domain"/>
    <property type="match status" value="1"/>
</dbReference>
<dbReference type="Proteomes" id="UP000800235">
    <property type="component" value="Unassembled WGS sequence"/>
</dbReference>
<dbReference type="PANTHER" id="PTHR36922:SF1">
    <property type="entry name" value="DUF1993 DOMAIN-CONTAINING PROTEIN"/>
    <property type="match status" value="1"/>
</dbReference>
<comment type="caution">
    <text evidence="1">The sequence shown here is derived from an EMBL/GenBank/DDBJ whole genome shotgun (WGS) entry which is preliminary data.</text>
</comment>
<evidence type="ECO:0008006" key="3">
    <source>
        <dbReference type="Google" id="ProtNLM"/>
    </source>
</evidence>
<evidence type="ECO:0000313" key="1">
    <source>
        <dbReference type="EMBL" id="KAF2423814.1"/>
    </source>
</evidence>
<dbReference type="OrthoDB" id="3724345at2759"/>
<dbReference type="AlphaFoldDB" id="A0A9P4TVG2"/>
<dbReference type="InterPro" id="IPR018531">
    <property type="entry name" value="DUF1993"/>
</dbReference>